<feature type="region of interest" description="Disordered" evidence="6">
    <location>
        <begin position="269"/>
        <end position="292"/>
    </location>
</feature>
<dbReference type="EMBL" id="JAVRRG010000274">
    <property type="protein sequence ID" value="KAK5074574.1"/>
    <property type="molecule type" value="Genomic_DNA"/>
</dbReference>
<evidence type="ECO:0000256" key="2">
    <source>
        <dbReference type="ARBA" id="ARBA00022723"/>
    </source>
</evidence>
<evidence type="ECO:0000313" key="7">
    <source>
        <dbReference type="EMBL" id="KAK5074574.1"/>
    </source>
</evidence>
<proteinExistence type="predicted"/>
<evidence type="ECO:0000256" key="1">
    <source>
        <dbReference type="ARBA" id="ARBA00004123"/>
    </source>
</evidence>
<dbReference type="InterPro" id="IPR050815">
    <property type="entry name" value="TF_fung"/>
</dbReference>
<evidence type="ECO:0000256" key="6">
    <source>
        <dbReference type="SAM" id="MobiDB-lite"/>
    </source>
</evidence>
<gene>
    <name evidence="7" type="ORF">LTR24_010101</name>
</gene>
<keyword evidence="5" id="KW-0539">Nucleus</keyword>
<feature type="compositionally biased region" description="Polar residues" evidence="6">
    <location>
        <begin position="342"/>
        <end position="363"/>
    </location>
</feature>
<accession>A0ABR0JV91</accession>
<feature type="region of interest" description="Disordered" evidence="6">
    <location>
        <begin position="337"/>
        <end position="369"/>
    </location>
</feature>
<evidence type="ECO:0000256" key="3">
    <source>
        <dbReference type="ARBA" id="ARBA00023015"/>
    </source>
</evidence>
<protein>
    <recommendedName>
        <fullName evidence="9">Mating-type protein MAT-1</fullName>
    </recommendedName>
</protein>
<evidence type="ECO:0000313" key="8">
    <source>
        <dbReference type="Proteomes" id="UP001345013"/>
    </source>
</evidence>
<keyword evidence="3" id="KW-0805">Transcription regulation</keyword>
<organism evidence="7 8">
    <name type="scientific">Lithohypha guttulata</name>
    <dbReference type="NCBI Taxonomy" id="1690604"/>
    <lineage>
        <taxon>Eukaryota</taxon>
        <taxon>Fungi</taxon>
        <taxon>Dikarya</taxon>
        <taxon>Ascomycota</taxon>
        <taxon>Pezizomycotina</taxon>
        <taxon>Eurotiomycetes</taxon>
        <taxon>Chaetothyriomycetidae</taxon>
        <taxon>Chaetothyriales</taxon>
        <taxon>Trichomeriaceae</taxon>
        <taxon>Lithohypha</taxon>
    </lineage>
</organism>
<sequence>MESPALFEPIANVCELPLPSAEADFDAGVACSPLATLENGKPGASVYAELVRGLKLWSTIFSLVKIPESSTGDRFIKIYALDDALMGWWSSLQADYKLDPATLQDMPIHQLSGTLLVNVLYHQSMCALHASVVPLFSWTSSDDSWGSARQASAQKTYEHAGAISDLIAAITAAHPKLTMTHSFLAYAAYSGCAVQLPFTWSSNPAIKKRAATNQKQFSCLYRIHEKRAVDLEDEPKNIDVGKLVGFKINATDARISILGFTEILRSKDQGYASPGEENNNLGIQEHATQNPSENMEVALTDRGTGNEIAPNPNINEAMDIGDRQTSFSMASADLHSAEPFPLTSNNDPHSYQTQPQVPSSDLSSEPGPFGIEQQLYNLWPPFFHPTMLDVPLDSEIFNLPQGDMGSIDLHGFQPEDWFMSTNP</sequence>
<dbReference type="CDD" id="cd12148">
    <property type="entry name" value="fungal_TF_MHR"/>
    <property type="match status" value="1"/>
</dbReference>
<keyword evidence="4" id="KW-0804">Transcription</keyword>
<dbReference type="Proteomes" id="UP001345013">
    <property type="component" value="Unassembled WGS sequence"/>
</dbReference>
<comment type="caution">
    <text evidence="7">The sequence shown here is derived from an EMBL/GenBank/DDBJ whole genome shotgun (WGS) entry which is preliminary data.</text>
</comment>
<evidence type="ECO:0000256" key="4">
    <source>
        <dbReference type="ARBA" id="ARBA00023163"/>
    </source>
</evidence>
<keyword evidence="8" id="KW-1185">Reference proteome</keyword>
<name>A0ABR0JV91_9EURO</name>
<keyword evidence="2" id="KW-0479">Metal-binding</keyword>
<reference evidence="7 8" key="1">
    <citation type="submission" date="2023-08" db="EMBL/GenBank/DDBJ databases">
        <title>Black Yeasts Isolated from many extreme environments.</title>
        <authorList>
            <person name="Coleine C."/>
            <person name="Stajich J.E."/>
            <person name="Selbmann L."/>
        </authorList>
    </citation>
    <scope>NUCLEOTIDE SEQUENCE [LARGE SCALE GENOMIC DNA]</scope>
    <source>
        <strain evidence="7 8">CCFEE 5885</strain>
    </source>
</reference>
<comment type="subcellular location">
    <subcellularLocation>
        <location evidence="1">Nucleus</location>
    </subcellularLocation>
</comment>
<dbReference type="PANTHER" id="PTHR47338:SF27">
    <property type="entry name" value="ZN(II)2CYS6 TRANSCRIPTION FACTOR (EUROFUNG)"/>
    <property type="match status" value="1"/>
</dbReference>
<dbReference type="PANTHER" id="PTHR47338">
    <property type="entry name" value="ZN(II)2CYS6 TRANSCRIPTION FACTOR (EUROFUNG)-RELATED"/>
    <property type="match status" value="1"/>
</dbReference>
<evidence type="ECO:0000256" key="5">
    <source>
        <dbReference type="ARBA" id="ARBA00023242"/>
    </source>
</evidence>
<evidence type="ECO:0008006" key="9">
    <source>
        <dbReference type="Google" id="ProtNLM"/>
    </source>
</evidence>
<feature type="compositionally biased region" description="Polar residues" evidence="6">
    <location>
        <begin position="276"/>
        <end position="292"/>
    </location>
</feature>